<dbReference type="InterPro" id="IPR045121">
    <property type="entry name" value="CoAse"/>
</dbReference>
<feature type="domain" description="Nudix hydrolase" evidence="7">
    <location>
        <begin position="17"/>
        <end position="153"/>
    </location>
</feature>
<dbReference type="STRING" id="1121409.SAMN02745124_03491"/>
<dbReference type="PANTHER" id="PTHR12992:SF11">
    <property type="entry name" value="MITOCHONDRIAL COENZYME A DIPHOSPHATASE NUDT8"/>
    <property type="match status" value="1"/>
</dbReference>
<proteinExistence type="predicted"/>
<dbReference type="CDD" id="cd03426">
    <property type="entry name" value="NUDIX_CoAse_Nudt7"/>
    <property type="match status" value="1"/>
</dbReference>
<evidence type="ECO:0000256" key="3">
    <source>
        <dbReference type="ARBA" id="ARBA00022723"/>
    </source>
</evidence>
<dbReference type="GO" id="GO:0046872">
    <property type="term" value="F:metal ion binding"/>
    <property type="evidence" value="ECO:0007669"/>
    <property type="project" value="UniProtKB-KW"/>
</dbReference>
<dbReference type="Gene3D" id="3.90.79.10">
    <property type="entry name" value="Nucleoside Triphosphate Pyrophosphohydrolase"/>
    <property type="match status" value="1"/>
</dbReference>
<evidence type="ECO:0000256" key="1">
    <source>
        <dbReference type="ARBA" id="ARBA00001936"/>
    </source>
</evidence>
<dbReference type="PROSITE" id="PS51462">
    <property type="entry name" value="NUDIX"/>
    <property type="match status" value="1"/>
</dbReference>
<dbReference type="SUPFAM" id="SSF55811">
    <property type="entry name" value="Nudix"/>
    <property type="match status" value="1"/>
</dbReference>
<dbReference type="GO" id="GO:0010945">
    <property type="term" value="F:coenzyme A diphosphatase activity"/>
    <property type="evidence" value="ECO:0007669"/>
    <property type="project" value="InterPro"/>
</dbReference>
<gene>
    <name evidence="8" type="ORF">SAMN02745124_03491</name>
</gene>
<keyword evidence="3" id="KW-0479">Metal-binding</keyword>
<dbReference type="RefSeq" id="WP_073378046.1">
    <property type="nucleotide sequence ID" value="NZ_FQXS01000025.1"/>
</dbReference>
<comment type="cofactor">
    <cofactor evidence="1">
        <name>Mn(2+)</name>
        <dbReference type="ChEBI" id="CHEBI:29035"/>
    </cofactor>
</comment>
<evidence type="ECO:0000256" key="6">
    <source>
        <dbReference type="ARBA" id="ARBA00023211"/>
    </source>
</evidence>
<dbReference type="OrthoDB" id="289720at2"/>
<evidence type="ECO:0000313" key="9">
    <source>
        <dbReference type="Proteomes" id="UP000184139"/>
    </source>
</evidence>
<keyword evidence="9" id="KW-1185">Reference proteome</keyword>
<reference evidence="8 9" key="1">
    <citation type="submission" date="2016-11" db="EMBL/GenBank/DDBJ databases">
        <authorList>
            <person name="Jaros S."/>
            <person name="Januszkiewicz K."/>
            <person name="Wedrychowicz H."/>
        </authorList>
    </citation>
    <scope>NUCLEOTIDE SEQUENCE [LARGE SCALE GENOMIC DNA]</scope>
    <source>
        <strain evidence="8 9">DSM 9705</strain>
    </source>
</reference>
<evidence type="ECO:0000259" key="7">
    <source>
        <dbReference type="PROSITE" id="PS51462"/>
    </source>
</evidence>
<name>A0A1M5Y068_9BACT</name>
<dbReference type="AlphaFoldDB" id="A0A1M5Y068"/>
<dbReference type="Pfam" id="PF00293">
    <property type="entry name" value="NUDIX"/>
    <property type="match status" value="1"/>
</dbReference>
<dbReference type="Proteomes" id="UP000184139">
    <property type="component" value="Unassembled WGS sequence"/>
</dbReference>
<evidence type="ECO:0000256" key="2">
    <source>
        <dbReference type="ARBA" id="ARBA00001946"/>
    </source>
</evidence>
<accession>A0A1M5Y068</accession>
<dbReference type="EMBL" id="FQXS01000025">
    <property type="protein sequence ID" value="SHI05198.1"/>
    <property type="molecule type" value="Genomic_DNA"/>
</dbReference>
<dbReference type="InterPro" id="IPR000086">
    <property type="entry name" value="NUDIX_hydrolase_dom"/>
</dbReference>
<keyword evidence="4" id="KW-0378">Hydrolase</keyword>
<keyword evidence="6" id="KW-0464">Manganese</keyword>
<organism evidence="8 9">
    <name type="scientific">Desulfofustis glycolicus DSM 9705</name>
    <dbReference type="NCBI Taxonomy" id="1121409"/>
    <lineage>
        <taxon>Bacteria</taxon>
        <taxon>Pseudomonadati</taxon>
        <taxon>Thermodesulfobacteriota</taxon>
        <taxon>Desulfobulbia</taxon>
        <taxon>Desulfobulbales</taxon>
        <taxon>Desulfocapsaceae</taxon>
        <taxon>Desulfofustis</taxon>
    </lineage>
</organism>
<dbReference type="InterPro" id="IPR015797">
    <property type="entry name" value="NUDIX_hydrolase-like_dom_sf"/>
</dbReference>
<comment type="cofactor">
    <cofactor evidence="2">
        <name>Mg(2+)</name>
        <dbReference type="ChEBI" id="CHEBI:18420"/>
    </cofactor>
</comment>
<protein>
    <submittedName>
        <fullName evidence="8">NUDIX domain-containing protein</fullName>
    </submittedName>
</protein>
<keyword evidence="5" id="KW-0460">Magnesium</keyword>
<dbReference type="PANTHER" id="PTHR12992">
    <property type="entry name" value="NUDIX HYDROLASE"/>
    <property type="match status" value="1"/>
</dbReference>
<evidence type="ECO:0000256" key="4">
    <source>
        <dbReference type="ARBA" id="ARBA00022801"/>
    </source>
</evidence>
<evidence type="ECO:0000313" key="8">
    <source>
        <dbReference type="EMBL" id="SHI05198.1"/>
    </source>
</evidence>
<evidence type="ECO:0000256" key="5">
    <source>
        <dbReference type="ARBA" id="ARBA00022842"/>
    </source>
</evidence>
<sequence>MRNGGSSGDGHRFQPTAPVAAVAVIRCVEQGERILLVRRARNSKDPWSGHFAFPGGRREEQDPSIFATCVREVDEETGIRLTPEKLVKTLPATVAGGGLLAPVLVQPYLFEVSARPTVRPAVLEIESYLWLETKRFRDRTNHAVTEVMPGTARAVFPIDDYYIWGFTYKILHSLFVCDDPATGSV</sequence>